<organism evidence="3 4">
    <name type="scientific">Sphaerobolus stellatus (strain SS14)</name>
    <dbReference type="NCBI Taxonomy" id="990650"/>
    <lineage>
        <taxon>Eukaryota</taxon>
        <taxon>Fungi</taxon>
        <taxon>Dikarya</taxon>
        <taxon>Basidiomycota</taxon>
        <taxon>Agaricomycotina</taxon>
        <taxon>Agaricomycetes</taxon>
        <taxon>Phallomycetidae</taxon>
        <taxon>Geastrales</taxon>
        <taxon>Sphaerobolaceae</taxon>
        <taxon>Sphaerobolus</taxon>
    </lineage>
</organism>
<feature type="chain" id="PRO_5002204925" evidence="2">
    <location>
        <begin position="23"/>
        <end position="320"/>
    </location>
</feature>
<evidence type="ECO:0000313" key="4">
    <source>
        <dbReference type="Proteomes" id="UP000054279"/>
    </source>
</evidence>
<protein>
    <submittedName>
        <fullName evidence="3">Unplaced genomic scaffold SPHSTscaffold_256, whole genome shotgun sequence</fullName>
    </submittedName>
</protein>
<keyword evidence="2" id="KW-0732">Signal</keyword>
<name>A0A0C9UQF3_SPHS4</name>
<dbReference type="EMBL" id="KN837331">
    <property type="protein sequence ID" value="KIJ27570.1"/>
    <property type="molecule type" value="Genomic_DNA"/>
</dbReference>
<feature type="signal peptide" evidence="2">
    <location>
        <begin position="1"/>
        <end position="22"/>
    </location>
</feature>
<dbReference type="AlphaFoldDB" id="A0A0C9UQF3"/>
<evidence type="ECO:0000256" key="1">
    <source>
        <dbReference type="SAM" id="MobiDB-lite"/>
    </source>
</evidence>
<evidence type="ECO:0000313" key="3">
    <source>
        <dbReference type="EMBL" id="KIJ27570.1"/>
    </source>
</evidence>
<reference evidence="3 4" key="1">
    <citation type="submission" date="2014-06" db="EMBL/GenBank/DDBJ databases">
        <title>Evolutionary Origins and Diversification of the Mycorrhizal Mutualists.</title>
        <authorList>
            <consortium name="DOE Joint Genome Institute"/>
            <consortium name="Mycorrhizal Genomics Consortium"/>
            <person name="Kohler A."/>
            <person name="Kuo A."/>
            <person name="Nagy L.G."/>
            <person name="Floudas D."/>
            <person name="Copeland A."/>
            <person name="Barry K.W."/>
            <person name="Cichocki N."/>
            <person name="Veneault-Fourrey C."/>
            <person name="LaButti K."/>
            <person name="Lindquist E.A."/>
            <person name="Lipzen A."/>
            <person name="Lundell T."/>
            <person name="Morin E."/>
            <person name="Murat C."/>
            <person name="Riley R."/>
            <person name="Ohm R."/>
            <person name="Sun H."/>
            <person name="Tunlid A."/>
            <person name="Henrissat B."/>
            <person name="Grigoriev I.V."/>
            <person name="Hibbett D.S."/>
            <person name="Martin F."/>
        </authorList>
    </citation>
    <scope>NUCLEOTIDE SEQUENCE [LARGE SCALE GENOMIC DNA]</scope>
    <source>
        <strain evidence="3 4">SS14</strain>
    </source>
</reference>
<accession>A0A0C9UQF3</accession>
<feature type="region of interest" description="Disordered" evidence="1">
    <location>
        <begin position="95"/>
        <end position="140"/>
    </location>
</feature>
<feature type="compositionally biased region" description="Polar residues" evidence="1">
    <location>
        <begin position="131"/>
        <end position="140"/>
    </location>
</feature>
<proteinExistence type="predicted"/>
<feature type="compositionally biased region" description="Polar residues" evidence="1">
    <location>
        <begin position="102"/>
        <end position="122"/>
    </location>
</feature>
<gene>
    <name evidence="3" type="ORF">M422DRAFT_784843</name>
</gene>
<keyword evidence="4" id="KW-1185">Reference proteome</keyword>
<dbReference type="HOGENOM" id="CLU_869249_0_0_1"/>
<dbReference type="Proteomes" id="UP000054279">
    <property type="component" value="Unassembled WGS sequence"/>
</dbReference>
<sequence length="320" mass="35575">MASVFYSLLKFILRFLKASCRAGLQNLLKIWRYVYKKVANFKMSESQAGPSCGSQEQSTDEIMRTEPGSMTPRVAASAVPPLGMFALGESNPIVPSDPSDLHTASSNGNSPEGTSLSKSIVPNYTLPGRGYQSQTNEQFSSPLESARRSFTSDIAAEIPDSNLKWKACIPDDSPRYSKHYEAPVSKNHPIAPGPPGRKIVKRENLNGWESFVHPEGLLYYSKTSPEIPGHIITESDAKDPIILEQLSRVANAIIEQARMKGFYSDKSVNVDLVLLDIKYLECNFGYYFVDHEHHTIFWLEGLDSNDLGVGEVCDDDHLRK</sequence>
<dbReference type="OrthoDB" id="2674421at2759"/>
<evidence type="ECO:0000256" key="2">
    <source>
        <dbReference type="SAM" id="SignalP"/>
    </source>
</evidence>